<dbReference type="InParanoid" id="L9JHT2"/>
<dbReference type="SUPFAM" id="SSF50621">
    <property type="entry name" value="Alanine racemase C-terminal domain-like"/>
    <property type="match status" value="1"/>
</dbReference>
<dbReference type="InterPro" id="IPR009006">
    <property type="entry name" value="Ala_racemase/Decarboxylase_C"/>
</dbReference>
<gene>
    <name evidence="6" type="ORF">TREES_T100020910</name>
</gene>
<dbReference type="PRINTS" id="PR01182">
    <property type="entry name" value="ORNDCRBXLASE"/>
</dbReference>
<dbReference type="InterPro" id="IPR022657">
    <property type="entry name" value="De-COase2_CS"/>
</dbReference>
<organism evidence="6 7">
    <name type="scientific">Tupaia chinensis</name>
    <name type="common">Chinese tree shrew</name>
    <name type="synonym">Tupaia belangeri chinensis</name>
    <dbReference type="NCBI Taxonomy" id="246437"/>
    <lineage>
        <taxon>Eukaryota</taxon>
        <taxon>Metazoa</taxon>
        <taxon>Chordata</taxon>
        <taxon>Craniata</taxon>
        <taxon>Vertebrata</taxon>
        <taxon>Euteleostomi</taxon>
        <taxon>Mammalia</taxon>
        <taxon>Eutheria</taxon>
        <taxon>Euarchontoglires</taxon>
        <taxon>Scandentia</taxon>
        <taxon>Tupaiidae</taxon>
        <taxon>Tupaia</taxon>
    </lineage>
</organism>
<evidence type="ECO:0000259" key="5">
    <source>
        <dbReference type="PROSITE" id="PS50958"/>
    </source>
</evidence>
<keyword evidence="1" id="KW-0620">Polyamine biosynthesis</keyword>
<dbReference type="InterPro" id="IPR029066">
    <property type="entry name" value="PLP-binding_barrel"/>
</dbReference>
<reference evidence="7" key="1">
    <citation type="submission" date="2012-07" db="EMBL/GenBank/DDBJ databases">
        <title>Genome of the Chinese tree shrew, a rising model animal genetically related to primates.</title>
        <authorList>
            <person name="Zhang G."/>
            <person name="Fan Y."/>
            <person name="Yao Y."/>
            <person name="Huang Z."/>
        </authorList>
    </citation>
    <scope>NUCLEOTIDE SEQUENCE [LARGE SCALE GENOMIC DNA]</scope>
</reference>
<feature type="modified residue" description="N6-(pyridoxal phosphate)lysine" evidence="3">
    <location>
        <position position="226"/>
    </location>
</feature>
<dbReference type="PANTHER" id="PTHR11482">
    <property type="entry name" value="ARGININE/DIAMINOPIMELATE/ORNITHINE DECARBOXYLASE"/>
    <property type="match status" value="1"/>
</dbReference>
<dbReference type="Pfam" id="PF00112">
    <property type="entry name" value="Peptidase_C1"/>
    <property type="match status" value="2"/>
</dbReference>
<dbReference type="GO" id="GO:0006508">
    <property type="term" value="P:proteolysis"/>
    <property type="evidence" value="ECO:0007669"/>
    <property type="project" value="InterPro"/>
</dbReference>
<sequence length="989" mass="107886">MAEPASSEAMKLGRPWLQDLATASTIKPKSLSLAFMAYRKPPLRTFPVPSVPVHLLSSHDDILQFTAHPCNRLHLNHPLCRDSAKSKGLSDRPSARTDLMGELFQEQPEALDTTDQPPGLSVRKQGMGTRVPGLCLVESSAGVSERITPVVDPKESPGPPGSAWPKELTALRPGESSLQLVLRKIQELSDSDLRDSFMVADLGVLASRHRAFCQALPQVSPFSAVKCNSSSWVLRVLAALGTGFDCASQGELEQVLGLGVAPSRIIFANPCKPVSHIQYAACHGVRLLTFDSEEELSKVARHHPGARLVLRLWTQDRESTFPLSIKFGARLEDCEHLLKSARDLGVAVVGASFHVGSDCQTPQSFRQAIADCRHVFEMGRRAGHDMSVLDIGGGFPGAEGSEPKFEEMAREIKAALARDFPEGSGVEVIAEPGRFYAAPVCTAAVNIIAKKSVLEPGGCRRLVYYLNEGHYGAFRIFHRDSVPRVPIVVKDFCSQPPLLPCTLYGPTCDAFDRLFLEEVWLARLDVGDWLVFPSMGPSTASCLPPSATPWTPSSGGTMGHCVPGLLLLLLLLSGQGALGARRGRGRRELSPGLHLRGIRDAGGRYCQEQDLCCRGRTDDCALPYLGATCYCDLFCNRTVSDCCPDFWDFCLGVPPPFPPVQGCTHGGRVYPVLGTYWDNCNRCTCQETGQWECDQEPCLVDQDMINAINQGGYGWRAGNHSAFWGLTLDAGIRYRLGTLRPSSSVLNMNEVHTALGPGEALPTAFEASEKWPNLIHEPLDQGDCAGSWAFSTAAVASDRVSIHSLGHMTPVLSPQNLLSCNTHHQQGCRGGHLDGAWWFLRRRGVVSNHCYPLSGHVQGEAGPAPRCMMHSRAVGRGKRQATARCPSGHVHANDIYQVTPAYRLGSSEKEIMKELMENGPVQALMEVHEDFFLYRGGVYSHTPTAANSWGPDWGERGHFRIVRGANECNIESFVLGVWGRVGTEDMGHH</sequence>
<dbReference type="eggNOG" id="KOG1544">
    <property type="taxonomic scope" value="Eukaryota"/>
</dbReference>
<name>L9JHT2_TUPCH</name>
<dbReference type="AlphaFoldDB" id="L9JHT2"/>
<evidence type="ECO:0000256" key="4">
    <source>
        <dbReference type="RuleBase" id="RU003737"/>
    </source>
</evidence>
<evidence type="ECO:0000256" key="2">
    <source>
        <dbReference type="ARBA" id="ARBA00023157"/>
    </source>
</evidence>
<comment type="similarity">
    <text evidence="4">Belongs to the Orn/Lys/Arg decarboxylase class-II family.</text>
</comment>
<dbReference type="GO" id="GO:0005737">
    <property type="term" value="C:cytoplasm"/>
    <property type="evidence" value="ECO:0007669"/>
    <property type="project" value="TreeGrafter"/>
</dbReference>
<dbReference type="EMBL" id="KB321034">
    <property type="protein sequence ID" value="ELW48642.1"/>
    <property type="molecule type" value="Genomic_DNA"/>
</dbReference>
<dbReference type="SUPFAM" id="SSF54001">
    <property type="entry name" value="Cysteine proteinases"/>
    <property type="match status" value="1"/>
</dbReference>
<dbReference type="InterPro" id="IPR001212">
    <property type="entry name" value="Somatomedin_B_dom"/>
</dbReference>
<dbReference type="SMART" id="SM00645">
    <property type="entry name" value="Pept_C1"/>
    <property type="match status" value="1"/>
</dbReference>
<dbReference type="FunFam" id="3.20.20.10:FF:000006">
    <property type="entry name" value="Ornithine decarboxylase 1"/>
    <property type="match status" value="1"/>
</dbReference>
<keyword evidence="7" id="KW-1185">Reference proteome</keyword>
<feature type="domain" description="SMB" evidence="5">
    <location>
        <begin position="608"/>
        <end position="656"/>
    </location>
</feature>
<keyword evidence="2" id="KW-1015">Disulfide bond</keyword>
<dbReference type="PANTHER" id="PTHR11482:SF57">
    <property type="entry name" value="GENE MODEL 853, (NCBI)"/>
    <property type="match status" value="1"/>
</dbReference>
<dbReference type="CDD" id="cd02620">
    <property type="entry name" value="Peptidase_C1A_CathepsinB"/>
    <property type="match status" value="1"/>
</dbReference>
<dbReference type="STRING" id="246437.L9JHT2"/>
<dbReference type="GO" id="GO:0033387">
    <property type="term" value="P:putrescine biosynthetic process from arginine, via ornithine"/>
    <property type="evidence" value="ECO:0007669"/>
    <property type="project" value="TreeGrafter"/>
</dbReference>
<dbReference type="InterPro" id="IPR022643">
    <property type="entry name" value="De-COase2_C"/>
</dbReference>
<proteinExistence type="inferred from homology"/>
<dbReference type="Proteomes" id="UP000011518">
    <property type="component" value="Unassembled WGS sequence"/>
</dbReference>
<dbReference type="InterPro" id="IPR000183">
    <property type="entry name" value="Orn/DAP/Arg_de-COase"/>
</dbReference>
<evidence type="ECO:0000313" key="6">
    <source>
        <dbReference type="EMBL" id="ELW48642.1"/>
    </source>
</evidence>
<dbReference type="GO" id="GO:0008234">
    <property type="term" value="F:cysteine-type peptidase activity"/>
    <property type="evidence" value="ECO:0007669"/>
    <property type="project" value="InterPro"/>
</dbReference>
<dbReference type="InterPro" id="IPR022644">
    <property type="entry name" value="De-COase2_N"/>
</dbReference>
<dbReference type="Gene3D" id="2.40.37.10">
    <property type="entry name" value="Lyase, Ornithine Decarboxylase, Chain A, domain 1"/>
    <property type="match status" value="1"/>
</dbReference>
<evidence type="ECO:0000313" key="7">
    <source>
        <dbReference type="Proteomes" id="UP000011518"/>
    </source>
</evidence>
<dbReference type="Pfam" id="PF02784">
    <property type="entry name" value="Orn_Arg_deC_N"/>
    <property type="match status" value="1"/>
</dbReference>
<dbReference type="PROSITE" id="PS50958">
    <property type="entry name" value="SMB_2"/>
    <property type="match status" value="1"/>
</dbReference>
<dbReference type="SUPFAM" id="SSF51419">
    <property type="entry name" value="PLP-binding barrel"/>
    <property type="match status" value="1"/>
</dbReference>
<accession>L9JHT2</accession>
<comment type="cofactor">
    <cofactor evidence="3">
        <name>pyridoxal 5'-phosphate</name>
        <dbReference type="ChEBI" id="CHEBI:597326"/>
    </cofactor>
</comment>
<protein>
    <submittedName>
        <fullName evidence="6">Tubulointerstitial nephritis antigen-like protein</fullName>
    </submittedName>
</protein>
<dbReference type="PROSITE" id="PS00524">
    <property type="entry name" value="SMB_1"/>
    <property type="match status" value="1"/>
</dbReference>
<dbReference type="InterPro" id="IPR000668">
    <property type="entry name" value="Peptidase_C1A_C"/>
</dbReference>
<reference evidence="7" key="2">
    <citation type="journal article" date="2013" name="Nat. Commun.">
        <title>Genome of the Chinese tree shrew.</title>
        <authorList>
            <person name="Fan Y."/>
            <person name="Huang Z.Y."/>
            <person name="Cao C.C."/>
            <person name="Chen C.S."/>
            <person name="Chen Y.X."/>
            <person name="Fan D.D."/>
            <person name="He J."/>
            <person name="Hou H.L."/>
            <person name="Hu L."/>
            <person name="Hu X.T."/>
            <person name="Jiang X.T."/>
            <person name="Lai R."/>
            <person name="Lang Y.S."/>
            <person name="Liang B."/>
            <person name="Liao S.G."/>
            <person name="Mu D."/>
            <person name="Ma Y.Y."/>
            <person name="Niu Y.Y."/>
            <person name="Sun X.Q."/>
            <person name="Xia J.Q."/>
            <person name="Xiao J."/>
            <person name="Xiong Z.Q."/>
            <person name="Xu L."/>
            <person name="Yang L."/>
            <person name="Zhang Y."/>
            <person name="Zhao W."/>
            <person name="Zhao X.D."/>
            <person name="Zheng Y.T."/>
            <person name="Zhou J.M."/>
            <person name="Zhu Y.B."/>
            <person name="Zhang G.J."/>
            <person name="Wang J."/>
            <person name="Yao Y.G."/>
        </authorList>
    </citation>
    <scope>NUCLEOTIDE SEQUENCE [LARGE SCALE GENOMIC DNA]</scope>
</reference>
<dbReference type="PRINTS" id="PR01179">
    <property type="entry name" value="ODADCRBXLASE"/>
</dbReference>
<dbReference type="Pfam" id="PF00278">
    <property type="entry name" value="Orn_DAP_Arg_deC"/>
    <property type="match status" value="1"/>
</dbReference>
<dbReference type="Gene3D" id="3.20.20.10">
    <property type="entry name" value="Alanine racemase"/>
    <property type="match status" value="1"/>
</dbReference>
<dbReference type="InterPro" id="IPR002433">
    <property type="entry name" value="Orn_de-COase"/>
</dbReference>
<evidence type="ECO:0000256" key="1">
    <source>
        <dbReference type="ARBA" id="ARBA00023115"/>
    </source>
</evidence>
<evidence type="ECO:0000256" key="3">
    <source>
        <dbReference type="PIRSR" id="PIRSR600183-50"/>
    </source>
</evidence>
<keyword evidence="3" id="KW-0663">Pyridoxal phosphate</keyword>
<dbReference type="CDD" id="cd00622">
    <property type="entry name" value="PLPDE_III_ODC"/>
    <property type="match status" value="1"/>
</dbReference>
<feature type="active site" description="Proton donor" evidence="3">
    <location>
        <position position="508"/>
    </location>
</feature>
<dbReference type="InterPro" id="IPR038765">
    <property type="entry name" value="Papain-like_cys_pep_sf"/>
</dbReference>
<dbReference type="PROSITE" id="PS00879">
    <property type="entry name" value="ODR_DC_2_2"/>
    <property type="match status" value="1"/>
</dbReference>
<dbReference type="Gene3D" id="3.90.70.10">
    <property type="entry name" value="Cysteine proteinases"/>
    <property type="match status" value="1"/>
</dbReference>